<keyword evidence="14" id="KW-0917">Virion maturation</keyword>
<dbReference type="InterPro" id="IPR039537">
    <property type="entry name" value="Retrotran_Ty1/copia-like"/>
</dbReference>
<organism evidence="18 19">
    <name type="scientific">Peronospora destructor</name>
    <dbReference type="NCBI Taxonomy" id="86335"/>
    <lineage>
        <taxon>Eukaryota</taxon>
        <taxon>Sar</taxon>
        <taxon>Stramenopiles</taxon>
        <taxon>Oomycota</taxon>
        <taxon>Peronosporomycetes</taxon>
        <taxon>Peronosporales</taxon>
        <taxon>Peronosporaceae</taxon>
        <taxon>Peronospora</taxon>
    </lineage>
</organism>
<dbReference type="PANTHER" id="PTHR42648:SF11">
    <property type="entry name" value="TRANSPOSON TY4-P GAG-POL POLYPROTEIN"/>
    <property type="match status" value="1"/>
</dbReference>
<comment type="function">
    <text evidence="1">The aspartyl protease (PR) mediates the proteolytic cleavages of the Gag and Gag-Pol polyproteins after assembly of the VLP.</text>
</comment>
<evidence type="ECO:0000256" key="16">
    <source>
        <dbReference type="SAM" id="MobiDB-lite"/>
    </source>
</evidence>
<dbReference type="PANTHER" id="PTHR42648">
    <property type="entry name" value="TRANSPOSASE, PUTATIVE-RELATED"/>
    <property type="match status" value="1"/>
</dbReference>
<dbReference type="Pfam" id="PF14223">
    <property type="entry name" value="Retrotran_gag_2"/>
    <property type="match status" value="1"/>
</dbReference>
<feature type="compositionally biased region" description="Polar residues" evidence="16">
    <location>
        <begin position="646"/>
        <end position="660"/>
    </location>
</feature>
<evidence type="ECO:0000256" key="8">
    <source>
        <dbReference type="ARBA" id="ARBA00022801"/>
    </source>
</evidence>
<keyword evidence="13" id="KW-0548">Nucleotidyltransferase</keyword>
<keyword evidence="15" id="KW-0233">DNA recombination</keyword>
<dbReference type="GO" id="GO:0008233">
    <property type="term" value="F:peptidase activity"/>
    <property type="evidence" value="ECO:0007669"/>
    <property type="project" value="UniProtKB-KW"/>
</dbReference>
<evidence type="ECO:0000256" key="12">
    <source>
        <dbReference type="ARBA" id="ARBA00022918"/>
    </source>
</evidence>
<comment type="caution">
    <text evidence="18">The sequence shown here is derived from an EMBL/GenBank/DDBJ whole genome shotgun (WGS) entry which is preliminary data.</text>
</comment>
<keyword evidence="10" id="KW-0460">Magnesium</keyword>
<dbReference type="GO" id="GO:0003964">
    <property type="term" value="F:RNA-directed DNA polymerase activity"/>
    <property type="evidence" value="ECO:0007669"/>
    <property type="project" value="UniProtKB-KW"/>
</dbReference>
<reference evidence="18" key="1">
    <citation type="submission" date="2022-12" db="EMBL/GenBank/DDBJ databases">
        <authorList>
            <person name="Webb A."/>
        </authorList>
    </citation>
    <scope>NUCLEOTIDE SEQUENCE</scope>
    <source>
        <strain evidence="18">Pd1</strain>
    </source>
</reference>
<dbReference type="GO" id="GO:0046872">
    <property type="term" value="F:metal ion binding"/>
    <property type="evidence" value="ECO:0007669"/>
    <property type="project" value="UniProtKB-KW"/>
</dbReference>
<evidence type="ECO:0000256" key="1">
    <source>
        <dbReference type="ARBA" id="ARBA00002180"/>
    </source>
</evidence>
<dbReference type="Proteomes" id="UP001162029">
    <property type="component" value="Unassembled WGS sequence"/>
</dbReference>
<dbReference type="PROSITE" id="PS50994">
    <property type="entry name" value="INTEGRASE"/>
    <property type="match status" value="1"/>
</dbReference>
<dbReference type="InterPro" id="IPR054722">
    <property type="entry name" value="PolX-like_BBD"/>
</dbReference>
<dbReference type="Gene3D" id="3.30.420.10">
    <property type="entry name" value="Ribonuclease H-like superfamily/Ribonuclease H"/>
    <property type="match status" value="1"/>
</dbReference>
<keyword evidence="2" id="KW-1188">Viral release from host cell</keyword>
<keyword evidence="7" id="KW-0255">Endonuclease</keyword>
<evidence type="ECO:0000256" key="3">
    <source>
        <dbReference type="ARBA" id="ARBA00022670"/>
    </source>
</evidence>
<evidence type="ECO:0000256" key="7">
    <source>
        <dbReference type="ARBA" id="ARBA00022759"/>
    </source>
</evidence>
<feature type="region of interest" description="Disordered" evidence="16">
    <location>
        <begin position="615"/>
        <end position="670"/>
    </location>
</feature>
<dbReference type="GO" id="GO:0003887">
    <property type="term" value="F:DNA-directed DNA polymerase activity"/>
    <property type="evidence" value="ECO:0007669"/>
    <property type="project" value="UniProtKB-KW"/>
</dbReference>
<dbReference type="GO" id="GO:0015074">
    <property type="term" value="P:DNA integration"/>
    <property type="evidence" value="ECO:0007669"/>
    <property type="project" value="UniProtKB-KW"/>
</dbReference>
<keyword evidence="6" id="KW-0547">Nucleotide-binding</keyword>
<keyword evidence="9" id="KW-0067">ATP-binding</keyword>
<keyword evidence="13" id="KW-0239">DNA-directed DNA polymerase</keyword>
<evidence type="ECO:0000256" key="4">
    <source>
        <dbReference type="ARBA" id="ARBA00022722"/>
    </source>
</evidence>
<evidence type="ECO:0000256" key="2">
    <source>
        <dbReference type="ARBA" id="ARBA00022612"/>
    </source>
</evidence>
<dbReference type="InterPro" id="IPR036397">
    <property type="entry name" value="RNaseH_sf"/>
</dbReference>
<accession>A0AAV0VGH2</accession>
<dbReference type="AlphaFoldDB" id="A0AAV0VGH2"/>
<dbReference type="SUPFAM" id="SSF53098">
    <property type="entry name" value="Ribonuclease H-like"/>
    <property type="match status" value="1"/>
</dbReference>
<protein>
    <recommendedName>
        <fullName evidence="17">Integrase catalytic domain-containing protein</fullName>
    </recommendedName>
</protein>
<dbReference type="InterPro" id="IPR012337">
    <property type="entry name" value="RNaseH-like_sf"/>
</dbReference>
<keyword evidence="3" id="KW-0645">Protease</keyword>
<sequence>MNPTTSDAGDILREDNYFVWEFNARMRLAKKGLLEHLDAMKAPEEGDATASTWKVNDMKAFAIVSTMISTNLQSMVRTAKTTVEAWDILKNFFLRQSMHNRVQLRRQLHEFKLAKGGSIMDHFLRFDELCMTMQAVGQEISPEEHLVILLGSLTRDYDPIVKIIENMPGITLFHAAYFQRQDCKAAQVETERSGEERAFTASTRTSAGWLLDSGASSHMCPDRDEFSKLDSLKDPIMITIADGNKVEAQGFGTVRVQLKTGEVIRIEETLWIAANICEETNQEQKSSDGSRAADLQVWHARLSHLPTKMIKGMASGVDGLKIKKNQGSEDNIEICEGCIMGKATVKTFTKSPYGQVKTKKVLELVHSDVMGPMETKSRGGSRFVVTFIDDFSRYIVAYYIENKSEVMDRFIEYKALMENQLSKKIKCIRTDNGTEYVNRRFSGMCRKFGIVHQTTVPYSPQQNGLAERMNRILTERARGMLSHMQVDKIWWAEAMNTAVYVTNRVPCSSHLTTTPFEFIFGKKPDLSEMCVFGSKGYAHVDKSKRTKMTKKAFRCVFLGYSDQIKGFRIWDEDAKRATYTRSAKFDERPPLQYVQHYSRSSDQEIRTVHDEDVVSIDQEQSRGTEDVDMDMDDSHNIQDESHVQDGRTTTMARPSRNSNEMHGDVGSNVADPMFEIDDVMMM</sequence>
<evidence type="ECO:0000313" key="19">
    <source>
        <dbReference type="Proteomes" id="UP001162029"/>
    </source>
</evidence>
<dbReference type="Pfam" id="PF00665">
    <property type="entry name" value="rve"/>
    <property type="match status" value="1"/>
</dbReference>
<evidence type="ECO:0000256" key="6">
    <source>
        <dbReference type="ARBA" id="ARBA00022741"/>
    </source>
</evidence>
<evidence type="ECO:0000256" key="11">
    <source>
        <dbReference type="ARBA" id="ARBA00022908"/>
    </source>
</evidence>
<evidence type="ECO:0000256" key="5">
    <source>
        <dbReference type="ARBA" id="ARBA00022723"/>
    </source>
</evidence>
<dbReference type="GO" id="GO:0003676">
    <property type="term" value="F:nucleic acid binding"/>
    <property type="evidence" value="ECO:0007669"/>
    <property type="project" value="InterPro"/>
</dbReference>
<dbReference type="GO" id="GO:0004519">
    <property type="term" value="F:endonuclease activity"/>
    <property type="evidence" value="ECO:0007669"/>
    <property type="project" value="UniProtKB-KW"/>
</dbReference>
<evidence type="ECO:0000259" key="17">
    <source>
        <dbReference type="PROSITE" id="PS50994"/>
    </source>
</evidence>
<keyword evidence="12" id="KW-0695">RNA-directed DNA polymerase</keyword>
<evidence type="ECO:0000256" key="14">
    <source>
        <dbReference type="ARBA" id="ARBA00023113"/>
    </source>
</evidence>
<dbReference type="GO" id="GO:0006310">
    <property type="term" value="P:DNA recombination"/>
    <property type="evidence" value="ECO:0007669"/>
    <property type="project" value="UniProtKB-KW"/>
</dbReference>
<dbReference type="GO" id="GO:0005524">
    <property type="term" value="F:ATP binding"/>
    <property type="evidence" value="ECO:0007669"/>
    <property type="project" value="UniProtKB-KW"/>
</dbReference>
<feature type="compositionally biased region" description="Basic and acidic residues" evidence="16">
    <location>
        <begin position="632"/>
        <end position="645"/>
    </location>
</feature>
<evidence type="ECO:0000256" key="10">
    <source>
        <dbReference type="ARBA" id="ARBA00022842"/>
    </source>
</evidence>
<proteinExistence type="predicted"/>
<evidence type="ECO:0000256" key="13">
    <source>
        <dbReference type="ARBA" id="ARBA00022932"/>
    </source>
</evidence>
<keyword evidence="19" id="KW-1185">Reference proteome</keyword>
<keyword evidence="5" id="KW-0479">Metal-binding</keyword>
<feature type="domain" description="Integrase catalytic" evidence="17">
    <location>
        <begin position="348"/>
        <end position="523"/>
    </location>
</feature>
<gene>
    <name evidence="18" type="ORF">PDE001_LOCUS11917</name>
</gene>
<evidence type="ECO:0000256" key="9">
    <source>
        <dbReference type="ARBA" id="ARBA00022840"/>
    </source>
</evidence>
<keyword evidence="8" id="KW-0378">Hydrolase</keyword>
<name>A0AAV0VGH2_9STRA</name>
<keyword evidence="13" id="KW-0808">Transferase</keyword>
<dbReference type="GO" id="GO:0006508">
    <property type="term" value="P:proteolysis"/>
    <property type="evidence" value="ECO:0007669"/>
    <property type="project" value="UniProtKB-KW"/>
</dbReference>
<keyword evidence="4" id="KW-0540">Nuclease</keyword>
<dbReference type="EMBL" id="CANTFM010002655">
    <property type="protein sequence ID" value="CAI5746980.1"/>
    <property type="molecule type" value="Genomic_DNA"/>
</dbReference>
<dbReference type="Pfam" id="PF25597">
    <property type="entry name" value="SH3_retrovirus"/>
    <property type="match status" value="1"/>
</dbReference>
<dbReference type="InterPro" id="IPR001584">
    <property type="entry name" value="Integrase_cat-core"/>
</dbReference>
<evidence type="ECO:0000313" key="18">
    <source>
        <dbReference type="EMBL" id="CAI5746980.1"/>
    </source>
</evidence>
<dbReference type="InterPro" id="IPR057670">
    <property type="entry name" value="SH3_retrovirus"/>
</dbReference>
<evidence type="ECO:0000256" key="15">
    <source>
        <dbReference type="ARBA" id="ARBA00023172"/>
    </source>
</evidence>
<keyword evidence="11" id="KW-0229">DNA integration</keyword>
<dbReference type="Pfam" id="PF22936">
    <property type="entry name" value="Pol_BBD"/>
    <property type="match status" value="1"/>
</dbReference>